<dbReference type="GO" id="GO:0004519">
    <property type="term" value="F:endonuclease activity"/>
    <property type="evidence" value="ECO:0007669"/>
    <property type="project" value="UniProtKB-KW"/>
</dbReference>
<dbReference type="STRING" id="1396821.SAMN05444515_1162"/>
<keyword evidence="1" id="KW-0540">Nuclease</keyword>
<name>A0A1H7Q328_9GAMM</name>
<dbReference type="EMBL" id="FOAA01000016">
    <property type="protein sequence ID" value="SEL42138.1"/>
    <property type="molecule type" value="Genomic_DNA"/>
</dbReference>
<keyword evidence="1" id="KW-0255">Endonuclease</keyword>
<protein>
    <submittedName>
        <fullName evidence="1">HNH endonuclease</fullName>
    </submittedName>
</protein>
<proteinExistence type="predicted"/>
<accession>A0A1H7Q328</accession>
<dbReference type="Proteomes" id="UP000199256">
    <property type="component" value="Unassembled WGS sequence"/>
</dbReference>
<gene>
    <name evidence="1" type="ORF">SAMN05444515_1162</name>
</gene>
<dbReference type="PANTHER" id="PTHR37827:SF1">
    <property type="entry name" value="HNH DOMAIN-CONTAINING PROTEIN"/>
    <property type="match status" value="1"/>
</dbReference>
<evidence type="ECO:0000313" key="1">
    <source>
        <dbReference type="EMBL" id="SEL42138.1"/>
    </source>
</evidence>
<dbReference type="OrthoDB" id="9802640at2"/>
<sequence>MSRHVETEPEQFQATYTPPPRCQLCGRNVEHLTRHHLIPRARHRNRRNKRMFDRAEVRERIIWVCRPCHSQVHRVLDEKTLEREYNTLEALLSHPDIRTFTQWIASKPDGFKPKGGRK</sequence>
<dbReference type="AlphaFoldDB" id="A0A1H7Q328"/>
<dbReference type="Gene3D" id="1.10.30.50">
    <property type="match status" value="1"/>
</dbReference>
<reference evidence="2" key="1">
    <citation type="submission" date="2016-10" db="EMBL/GenBank/DDBJ databases">
        <authorList>
            <person name="Varghese N."/>
            <person name="Submissions S."/>
        </authorList>
    </citation>
    <scope>NUCLEOTIDE SEQUENCE [LARGE SCALE GENOMIC DNA]</scope>
    <source>
        <strain evidence="2">DSM 241</strain>
    </source>
</reference>
<organism evidence="1 2">
    <name type="scientific">Ectothiorhodospira marina</name>
    <dbReference type="NCBI Taxonomy" id="1396821"/>
    <lineage>
        <taxon>Bacteria</taxon>
        <taxon>Pseudomonadati</taxon>
        <taxon>Pseudomonadota</taxon>
        <taxon>Gammaproteobacteria</taxon>
        <taxon>Chromatiales</taxon>
        <taxon>Ectothiorhodospiraceae</taxon>
        <taxon>Ectothiorhodospira</taxon>
    </lineage>
</organism>
<keyword evidence="2" id="KW-1185">Reference proteome</keyword>
<evidence type="ECO:0000313" key="2">
    <source>
        <dbReference type="Proteomes" id="UP000199256"/>
    </source>
</evidence>
<dbReference type="RefSeq" id="WP_090254900.1">
    <property type="nucleotide sequence ID" value="NZ_FOAA01000016.1"/>
</dbReference>
<dbReference type="PANTHER" id="PTHR37827">
    <property type="entry name" value="TUDOR DOMAIN-CONTAINING PROTEIN"/>
    <property type="match status" value="1"/>
</dbReference>
<keyword evidence="1" id="KW-0378">Hydrolase</keyword>